<organism evidence="1 2">
    <name type="scientific">Lactiplantibacillus daowaiensis</name>
    <dbReference type="NCBI Taxonomy" id="2559918"/>
    <lineage>
        <taxon>Bacteria</taxon>
        <taxon>Bacillati</taxon>
        <taxon>Bacillota</taxon>
        <taxon>Bacilli</taxon>
        <taxon>Lactobacillales</taxon>
        <taxon>Lactobacillaceae</taxon>
        <taxon>Lactiplantibacillus</taxon>
    </lineage>
</organism>
<evidence type="ECO:0008006" key="3">
    <source>
        <dbReference type="Google" id="ProtNLM"/>
    </source>
</evidence>
<proteinExistence type="predicted"/>
<name>A0ABW1RXK1_9LACO</name>
<accession>A0ABW1RXK1</accession>
<gene>
    <name evidence="1" type="ORF">ACFP5Y_03335</name>
</gene>
<dbReference type="RefSeq" id="WP_137627634.1">
    <property type="nucleotide sequence ID" value="NZ_BJDJ01000003.1"/>
</dbReference>
<dbReference type="EMBL" id="JBHSSC010000009">
    <property type="protein sequence ID" value="MFC6180254.1"/>
    <property type="molecule type" value="Genomic_DNA"/>
</dbReference>
<comment type="caution">
    <text evidence="1">The sequence shown here is derived from an EMBL/GenBank/DDBJ whole genome shotgun (WGS) entry which is preliminary data.</text>
</comment>
<reference evidence="2" key="1">
    <citation type="journal article" date="2019" name="Int. J. Syst. Evol. Microbiol.">
        <title>The Global Catalogue of Microorganisms (GCM) 10K type strain sequencing project: providing services to taxonomists for standard genome sequencing and annotation.</title>
        <authorList>
            <consortium name="The Broad Institute Genomics Platform"/>
            <consortium name="The Broad Institute Genome Sequencing Center for Infectious Disease"/>
            <person name="Wu L."/>
            <person name="Ma J."/>
        </authorList>
    </citation>
    <scope>NUCLEOTIDE SEQUENCE [LARGE SCALE GENOMIC DNA]</scope>
    <source>
        <strain evidence="2">CCM 8933</strain>
    </source>
</reference>
<evidence type="ECO:0000313" key="2">
    <source>
        <dbReference type="Proteomes" id="UP001596282"/>
    </source>
</evidence>
<dbReference type="Proteomes" id="UP001596282">
    <property type="component" value="Unassembled WGS sequence"/>
</dbReference>
<keyword evidence="2" id="KW-1185">Reference proteome</keyword>
<protein>
    <recommendedName>
        <fullName evidence="3">Extracellular protein</fullName>
    </recommendedName>
</protein>
<sequence>MKVTKLVGAVIVVTTVGTVGLTITPATTMQAQAKTTLATFPKSIRGTWYNRTQYGKKHHYHAVRFTKKGFAWQANVATKLGGLAPLHAHKAPFSGSKTSKHLWLYAVKKQGFTKVGWWNNTVTLELGGYYKVISKRYKGKSIRVLECAIDLTKPRYYVYYYPNKKIATHFQMKVD</sequence>
<evidence type="ECO:0000313" key="1">
    <source>
        <dbReference type="EMBL" id="MFC6180254.1"/>
    </source>
</evidence>